<accession>A0A4Y8LNA0</accession>
<evidence type="ECO:0000313" key="2">
    <source>
        <dbReference type="Proteomes" id="UP000297900"/>
    </source>
</evidence>
<dbReference type="RefSeq" id="WP_135154459.1">
    <property type="nucleotide sequence ID" value="NZ_SOMN01000051.1"/>
</dbReference>
<proteinExistence type="predicted"/>
<reference evidence="1 2" key="1">
    <citation type="submission" date="2019-03" db="EMBL/GenBank/DDBJ databases">
        <title>Cohnella endophytica sp. nov., a novel endophytic bacterium isolated from bark of Sonneratia apetala.</title>
        <authorList>
            <person name="Tuo L."/>
        </authorList>
    </citation>
    <scope>NUCLEOTIDE SEQUENCE [LARGE SCALE GENOMIC DNA]</scope>
    <source>
        <strain evidence="1 2">CCTCC AB 208254</strain>
    </source>
</reference>
<dbReference type="Proteomes" id="UP000297900">
    <property type="component" value="Unassembled WGS sequence"/>
</dbReference>
<name>A0A4Y8LNA0_9BACL</name>
<keyword evidence="2" id="KW-1185">Reference proteome</keyword>
<evidence type="ECO:0000313" key="1">
    <source>
        <dbReference type="EMBL" id="TFE19740.1"/>
    </source>
</evidence>
<gene>
    <name evidence="1" type="ORF">E2980_22310</name>
</gene>
<comment type="caution">
    <text evidence="1">The sequence shown here is derived from an EMBL/GenBank/DDBJ whole genome shotgun (WGS) entry which is preliminary data.</text>
</comment>
<dbReference type="EMBL" id="SOMN01000051">
    <property type="protein sequence ID" value="TFE19740.1"/>
    <property type="molecule type" value="Genomic_DNA"/>
</dbReference>
<organism evidence="1 2">
    <name type="scientific">Cohnella luojiensis</name>
    <dbReference type="NCBI Taxonomy" id="652876"/>
    <lineage>
        <taxon>Bacteria</taxon>
        <taxon>Bacillati</taxon>
        <taxon>Bacillota</taxon>
        <taxon>Bacilli</taxon>
        <taxon>Bacillales</taxon>
        <taxon>Paenibacillaceae</taxon>
        <taxon>Cohnella</taxon>
    </lineage>
</organism>
<sequence>MKTKQLKVWTKVEMSDGIEYEYDAHDFDYKVSIEIQAWEHYDVNCDIDHPNWKKFNEKYEVVAIANGFARENDANIRIQYDIEFFEEYRSNLLIKRALKNATVIIKEKLDEYYNG</sequence>
<protein>
    <submittedName>
        <fullName evidence="1">Uncharacterized protein</fullName>
    </submittedName>
</protein>
<dbReference type="AlphaFoldDB" id="A0A4Y8LNA0"/>